<comment type="caution">
    <text evidence="2">The sequence shown here is derived from an EMBL/GenBank/DDBJ whole genome shotgun (WGS) entry which is preliminary data.</text>
</comment>
<evidence type="ECO:0000313" key="3">
    <source>
        <dbReference type="Proteomes" id="UP000801864"/>
    </source>
</evidence>
<feature type="compositionally biased region" description="Basic and acidic residues" evidence="1">
    <location>
        <begin position="1"/>
        <end position="22"/>
    </location>
</feature>
<dbReference type="AlphaFoldDB" id="A0A9P4XNL9"/>
<reference evidence="2 3" key="1">
    <citation type="submission" date="2018-06" db="EMBL/GenBank/DDBJ databases">
        <title>Genome analysis of cellulolytic fungus Trichoderma lentiforme CFAM-422.</title>
        <authorList>
            <person name="Steindorff A.S."/>
            <person name="Formighieri E.F."/>
            <person name="Midorikawa G.E.O."/>
            <person name="Tamietti M.S."/>
            <person name="Ramos E.Z."/>
            <person name="Silva A.S."/>
            <person name="Bon E.P.S."/>
            <person name="Mendes T.D."/>
            <person name="Damaso M.C.T."/>
            <person name="Favaro L.C.L."/>
        </authorList>
    </citation>
    <scope>NUCLEOTIDE SEQUENCE [LARGE SCALE GENOMIC DNA]</scope>
    <source>
        <strain evidence="2 3">CFAM-422</strain>
    </source>
</reference>
<keyword evidence="3" id="KW-1185">Reference proteome</keyword>
<feature type="region of interest" description="Disordered" evidence="1">
    <location>
        <begin position="1"/>
        <end position="40"/>
    </location>
</feature>
<organism evidence="2 3">
    <name type="scientific">Trichoderma lentiforme</name>
    <dbReference type="NCBI Taxonomy" id="1567552"/>
    <lineage>
        <taxon>Eukaryota</taxon>
        <taxon>Fungi</taxon>
        <taxon>Dikarya</taxon>
        <taxon>Ascomycota</taxon>
        <taxon>Pezizomycotina</taxon>
        <taxon>Sordariomycetes</taxon>
        <taxon>Hypocreomycetidae</taxon>
        <taxon>Hypocreales</taxon>
        <taxon>Hypocreaceae</taxon>
        <taxon>Trichoderma</taxon>
    </lineage>
</organism>
<dbReference type="Proteomes" id="UP000801864">
    <property type="component" value="Unassembled WGS sequence"/>
</dbReference>
<protein>
    <submittedName>
        <fullName evidence="2">Uncharacterized protein</fullName>
    </submittedName>
</protein>
<sequence length="74" mass="8177">MERAKQELNKDQHQDPGRRFAGDRVSGQRIAPIAPSPAQARHVRPIFGAREGDQVSVSLGLKKTMEPPRTPPLP</sequence>
<name>A0A9P4XNL9_9HYPO</name>
<accession>A0A9P4XNL9</accession>
<dbReference type="EMBL" id="QLNT01000002">
    <property type="protein sequence ID" value="KAF3075895.1"/>
    <property type="molecule type" value="Genomic_DNA"/>
</dbReference>
<gene>
    <name evidence="2" type="ORF">CFAM422_001421</name>
</gene>
<evidence type="ECO:0000313" key="2">
    <source>
        <dbReference type="EMBL" id="KAF3075895.1"/>
    </source>
</evidence>
<evidence type="ECO:0000256" key="1">
    <source>
        <dbReference type="SAM" id="MobiDB-lite"/>
    </source>
</evidence>
<proteinExistence type="predicted"/>